<dbReference type="GO" id="GO:0010143">
    <property type="term" value="P:cutin biosynthetic process"/>
    <property type="evidence" value="ECO:0007669"/>
    <property type="project" value="TreeGrafter"/>
</dbReference>
<keyword evidence="5 7" id="KW-0067">ATP-binding</keyword>
<accession>A0A835U6R2</accession>
<gene>
    <name evidence="10" type="ORF">HPP92_027926</name>
    <name evidence="9" type="ORF">HPP92_027962</name>
</gene>
<comment type="function">
    <text evidence="7">Catalyzes the conversion of long-chain fatty acids to their active form acyl-CoAs for both synthesis of cellular lipids, and degradation via beta-oxidation.</text>
</comment>
<evidence type="ECO:0000313" key="10">
    <source>
        <dbReference type="EMBL" id="KAG0448275.1"/>
    </source>
</evidence>
<proteinExistence type="inferred from homology"/>
<comment type="similarity">
    <text evidence="1 7">Belongs to the ATP-dependent AMP-binding enzyme family.</text>
</comment>
<dbReference type="OrthoDB" id="1700726at2759"/>
<evidence type="ECO:0000256" key="7">
    <source>
        <dbReference type="RuleBase" id="RU369030"/>
    </source>
</evidence>
<keyword evidence="4 7" id="KW-0276">Fatty acid metabolism</keyword>
<comment type="catalytic activity">
    <reaction evidence="7">
        <text>a long-chain fatty acid + ATP + CoA = a long-chain fatty acyl-CoA + AMP + diphosphate</text>
        <dbReference type="Rhea" id="RHEA:15421"/>
        <dbReference type="ChEBI" id="CHEBI:30616"/>
        <dbReference type="ChEBI" id="CHEBI:33019"/>
        <dbReference type="ChEBI" id="CHEBI:57287"/>
        <dbReference type="ChEBI" id="CHEBI:57560"/>
        <dbReference type="ChEBI" id="CHEBI:83139"/>
        <dbReference type="ChEBI" id="CHEBI:456215"/>
        <dbReference type="EC" id="6.2.1.3"/>
    </reaction>
</comment>
<dbReference type="GO" id="GO:0004467">
    <property type="term" value="F:long-chain fatty acid-CoA ligase activity"/>
    <property type="evidence" value="ECO:0007669"/>
    <property type="project" value="UniProtKB-EC"/>
</dbReference>
<dbReference type="PANTHER" id="PTHR43272:SF6">
    <property type="entry name" value="LONG CHAIN ACYL-COA SYNTHETASE 1"/>
    <property type="match status" value="1"/>
</dbReference>
<sequence length="708" mass="79756">MVSIAILHYNVEFFITGEFQQISDVRSVADIRKENMNKYTVQVESGHIGKNGRPSVGPVYRSSLSKDGFPPLDPGMDTSWQIFRHAVENYPGNKMLGWREFREGKAGPYIWKTYQEVYEEVLCIGSALRQLDVAPGSRVGIYGANCPQWVVTMEACNGYSLICVPLYDTLGAGAVDYIIEHAEIDVAFVEQKKVRLIVPSDGQGTRLKSIISFTTITPEESCSAAAFGIKAYSWHDFIKMGKEYPSEPLPPRPLDICTIMYTSGTSGTPKGVILTQETHASYVKGVDLFMDQFEDKMTADDVYFSYLPLAHILDRIIEEYFFHKGASVGYFHGDTLALGDDLVELKPTFFAGVPLVFERIHRSILKTVAELRPLRRLIFDLLYKYKLHWMRLGYSHKSASPLADLLAFSKVKARLGGRVRLLVSGGAPLTPEVEEFLRVTTCSFVTQGYGLTETCGQVSVAYPDDHSLLGTVGVTLTYTELRLEEVPEMCYDPLAEPSRGEICVRGKTLFSGYYKNPELTKEVLKDGWFHTGDIGEISSDGILVIIDRKKNFFKLSQGEYVAAEHLEKVYSSVDIIEDIWVYGNSHRSMLVAVVVPREDNTKKWALLSGLKGAFTELCALKELNEHILEELKLAAEKNKLRSFEHIRGIVVDPVPFDVERDLVTPTMKKKRTQMLEYYLVDIEKVYGKLLPCQKIFSIMLYEVILNPS</sequence>
<dbReference type="GO" id="GO:0106290">
    <property type="term" value="F:trans-cinnamate-CoA ligase activity"/>
    <property type="evidence" value="ECO:0007669"/>
    <property type="project" value="UniProtKB-ARBA"/>
</dbReference>
<evidence type="ECO:0000313" key="12">
    <source>
        <dbReference type="Proteomes" id="UP000639772"/>
    </source>
</evidence>
<keyword evidence="2 7" id="KW-0436">Ligase</keyword>
<dbReference type="InterPro" id="IPR045311">
    <property type="entry name" value="LC-FACS_euk"/>
</dbReference>
<keyword evidence="11" id="KW-1185">Reference proteome</keyword>
<comment type="caution">
    <text evidence="9">The sequence shown here is derived from an EMBL/GenBank/DDBJ whole genome shotgun (WGS) entry which is preliminary data.</text>
</comment>
<dbReference type="EMBL" id="JADCNL010000342">
    <property type="protein sequence ID" value="KAG0448275.1"/>
    <property type="molecule type" value="Genomic_DNA"/>
</dbReference>
<organism evidence="9 12">
    <name type="scientific">Vanilla planifolia</name>
    <name type="common">Vanilla</name>
    <dbReference type="NCBI Taxonomy" id="51239"/>
    <lineage>
        <taxon>Eukaryota</taxon>
        <taxon>Viridiplantae</taxon>
        <taxon>Streptophyta</taxon>
        <taxon>Embryophyta</taxon>
        <taxon>Tracheophyta</taxon>
        <taxon>Spermatophyta</taxon>
        <taxon>Magnoliopsida</taxon>
        <taxon>Liliopsida</taxon>
        <taxon>Asparagales</taxon>
        <taxon>Orchidaceae</taxon>
        <taxon>Vanilloideae</taxon>
        <taxon>Vanilleae</taxon>
        <taxon>Vanilla</taxon>
    </lineage>
</organism>
<dbReference type="Proteomes" id="UP000636800">
    <property type="component" value="Unassembled WGS sequence"/>
</dbReference>
<dbReference type="GO" id="GO:0005783">
    <property type="term" value="C:endoplasmic reticulum"/>
    <property type="evidence" value="ECO:0007669"/>
    <property type="project" value="TreeGrafter"/>
</dbReference>
<dbReference type="InterPro" id="IPR020845">
    <property type="entry name" value="AMP-binding_CS"/>
</dbReference>
<dbReference type="CDD" id="cd05927">
    <property type="entry name" value="LC-FACS_euk"/>
    <property type="match status" value="1"/>
</dbReference>
<dbReference type="GO" id="GO:0010025">
    <property type="term" value="P:wax biosynthetic process"/>
    <property type="evidence" value="ECO:0007669"/>
    <property type="project" value="TreeGrafter"/>
</dbReference>
<evidence type="ECO:0000256" key="1">
    <source>
        <dbReference type="ARBA" id="ARBA00006432"/>
    </source>
</evidence>
<dbReference type="GO" id="GO:0005524">
    <property type="term" value="F:ATP binding"/>
    <property type="evidence" value="ECO:0007669"/>
    <property type="project" value="UniProtKB-KW"/>
</dbReference>
<dbReference type="Proteomes" id="UP000639772">
    <property type="component" value="Unassembled WGS sequence"/>
</dbReference>
<dbReference type="PROSITE" id="PS00455">
    <property type="entry name" value="AMP_BINDING"/>
    <property type="match status" value="1"/>
</dbReference>
<dbReference type="GO" id="GO:0016207">
    <property type="term" value="F:4-coumarate-CoA ligase activity"/>
    <property type="evidence" value="ECO:0007669"/>
    <property type="project" value="UniProtKB-EC"/>
</dbReference>
<dbReference type="Pfam" id="PF00501">
    <property type="entry name" value="AMP-binding"/>
    <property type="match status" value="1"/>
</dbReference>
<evidence type="ECO:0000256" key="4">
    <source>
        <dbReference type="ARBA" id="ARBA00022832"/>
    </source>
</evidence>
<protein>
    <recommendedName>
        <fullName evidence="7">Long-chain-fatty-acid--CoA ligase</fullName>
        <ecNumber evidence="7">6.2.1.3</ecNumber>
    </recommendedName>
</protein>
<keyword evidence="7" id="KW-0443">Lipid metabolism</keyword>
<dbReference type="Gene3D" id="3.40.50.12780">
    <property type="entry name" value="N-terminal domain of ligase-like"/>
    <property type="match status" value="1"/>
</dbReference>
<dbReference type="InterPro" id="IPR000873">
    <property type="entry name" value="AMP-dep_synth/lig_dom"/>
</dbReference>
<evidence type="ECO:0000313" key="9">
    <source>
        <dbReference type="EMBL" id="KAG0448166.1"/>
    </source>
</evidence>
<comment type="catalytic activity">
    <reaction evidence="6">
        <text>(E)-4-coumarate + ATP + CoA = (E)-4-coumaroyl-CoA + AMP + diphosphate</text>
        <dbReference type="Rhea" id="RHEA:19641"/>
        <dbReference type="ChEBI" id="CHEBI:12876"/>
        <dbReference type="ChEBI" id="CHEBI:30616"/>
        <dbReference type="ChEBI" id="CHEBI:33019"/>
        <dbReference type="ChEBI" id="CHEBI:57287"/>
        <dbReference type="ChEBI" id="CHEBI:85008"/>
        <dbReference type="ChEBI" id="CHEBI:456215"/>
        <dbReference type="EC" id="6.2.1.12"/>
    </reaction>
    <physiologicalReaction direction="left-to-right" evidence="6">
        <dbReference type="Rhea" id="RHEA:19642"/>
    </physiologicalReaction>
</comment>
<evidence type="ECO:0000256" key="3">
    <source>
        <dbReference type="ARBA" id="ARBA00022741"/>
    </source>
</evidence>
<evidence type="ECO:0000256" key="6">
    <source>
        <dbReference type="ARBA" id="ARBA00034252"/>
    </source>
</evidence>
<dbReference type="EC" id="6.2.1.3" evidence="7"/>
<dbReference type="AlphaFoldDB" id="A0A835U6R2"/>
<evidence type="ECO:0000256" key="5">
    <source>
        <dbReference type="ARBA" id="ARBA00022840"/>
    </source>
</evidence>
<keyword evidence="3 7" id="KW-0547">Nucleotide-binding</keyword>
<reference evidence="11 12" key="1">
    <citation type="journal article" date="2020" name="Nat. Food">
        <title>A phased Vanilla planifolia genome enables genetic improvement of flavour and production.</title>
        <authorList>
            <person name="Hasing T."/>
            <person name="Tang H."/>
            <person name="Brym M."/>
            <person name="Khazi F."/>
            <person name="Huang T."/>
            <person name="Chambers A.H."/>
        </authorList>
    </citation>
    <scope>NUCLEOTIDE SEQUENCE [LARGE SCALE GENOMIC DNA]</scope>
    <source>
        <tissue evidence="9">Leaf</tissue>
    </source>
</reference>
<dbReference type="GO" id="GO:0009698">
    <property type="term" value="P:phenylpropanoid metabolic process"/>
    <property type="evidence" value="ECO:0007669"/>
    <property type="project" value="UniProtKB-ARBA"/>
</dbReference>
<evidence type="ECO:0000256" key="2">
    <source>
        <dbReference type="ARBA" id="ARBA00022598"/>
    </source>
</evidence>
<dbReference type="InterPro" id="IPR042099">
    <property type="entry name" value="ANL_N_sf"/>
</dbReference>
<dbReference type="SUPFAM" id="SSF56801">
    <property type="entry name" value="Acetyl-CoA synthetase-like"/>
    <property type="match status" value="1"/>
</dbReference>
<dbReference type="EMBL" id="JADCNM010000342">
    <property type="protein sequence ID" value="KAG0448166.1"/>
    <property type="molecule type" value="Genomic_DNA"/>
</dbReference>
<dbReference type="PANTHER" id="PTHR43272">
    <property type="entry name" value="LONG-CHAIN-FATTY-ACID--COA LIGASE"/>
    <property type="match status" value="1"/>
</dbReference>
<evidence type="ECO:0000259" key="8">
    <source>
        <dbReference type="Pfam" id="PF00501"/>
    </source>
</evidence>
<dbReference type="GO" id="GO:0016020">
    <property type="term" value="C:membrane"/>
    <property type="evidence" value="ECO:0007669"/>
    <property type="project" value="TreeGrafter"/>
</dbReference>
<name>A0A835U6R2_VANPL</name>
<feature type="domain" description="AMP-dependent synthetase/ligase" evidence="8">
    <location>
        <begin position="83"/>
        <end position="514"/>
    </location>
</feature>
<evidence type="ECO:0000313" key="11">
    <source>
        <dbReference type="Proteomes" id="UP000636800"/>
    </source>
</evidence>